<protein>
    <submittedName>
        <fullName evidence="2">Uncharacterized protein</fullName>
    </submittedName>
</protein>
<accession>A0A3N4KE59</accession>
<evidence type="ECO:0000313" key="3">
    <source>
        <dbReference type="Proteomes" id="UP000277580"/>
    </source>
</evidence>
<dbReference type="OrthoDB" id="10392292at2759"/>
<keyword evidence="3" id="KW-1185">Reference proteome</keyword>
<gene>
    <name evidence="2" type="ORF">P167DRAFT_548569</name>
</gene>
<dbReference type="EMBL" id="ML119158">
    <property type="protein sequence ID" value="RPB08803.1"/>
    <property type="molecule type" value="Genomic_DNA"/>
</dbReference>
<dbReference type="InParanoid" id="A0A3N4KE59"/>
<evidence type="ECO:0000256" key="1">
    <source>
        <dbReference type="SAM" id="MobiDB-lite"/>
    </source>
</evidence>
<name>A0A3N4KE59_9PEZI</name>
<proteinExistence type="predicted"/>
<feature type="compositionally biased region" description="Basic residues" evidence="1">
    <location>
        <begin position="162"/>
        <end position="171"/>
    </location>
</feature>
<dbReference type="Proteomes" id="UP000277580">
    <property type="component" value="Unassembled WGS sequence"/>
</dbReference>
<reference evidence="2 3" key="1">
    <citation type="journal article" date="2018" name="Nat. Ecol. Evol.">
        <title>Pezizomycetes genomes reveal the molecular basis of ectomycorrhizal truffle lifestyle.</title>
        <authorList>
            <person name="Murat C."/>
            <person name="Payen T."/>
            <person name="Noel B."/>
            <person name="Kuo A."/>
            <person name="Morin E."/>
            <person name="Chen J."/>
            <person name="Kohler A."/>
            <person name="Krizsan K."/>
            <person name="Balestrini R."/>
            <person name="Da Silva C."/>
            <person name="Montanini B."/>
            <person name="Hainaut M."/>
            <person name="Levati E."/>
            <person name="Barry K.W."/>
            <person name="Belfiori B."/>
            <person name="Cichocki N."/>
            <person name="Clum A."/>
            <person name="Dockter R.B."/>
            <person name="Fauchery L."/>
            <person name="Guy J."/>
            <person name="Iotti M."/>
            <person name="Le Tacon F."/>
            <person name="Lindquist E.A."/>
            <person name="Lipzen A."/>
            <person name="Malagnac F."/>
            <person name="Mello A."/>
            <person name="Molinier V."/>
            <person name="Miyauchi S."/>
            <person name="Poulain J."/>
            <person name="Riccioni C."/>
            <person name="Rubini A."/>
            <person name="Sitrit Y."/>
            <person name="Splivallo R."/>
            <person name="Traeger S."/>
            <person name="Wang M."/>
            <person name="Zifcakova L."/>
            <person name="Wipf D."/>
            <person name="Zambonelli A."/>
            <person name="Paolocci F."/>
            <person name="Nowrousian M."/>
            <person name="Ottonello S."/>
            <person name="Baldrian P."/>
            <person name="Spatafora J.W."/>
            <person name="Henrissat B."/>
            <person name="Nagy L.G."/>
            <person name="Aury J.M."/>
            <person name="Wincker P."/>
            <person name="Grigoriev I.V."/>
            <person name="Bonfante P."/>
            <person name="Martin F.M."/>
        </authorList>
    </citation>
    <scope>NUCLEOTIDE SEQUENCE [LARGE SCALE GENOMIC DNA]</scope>
    <source>
        <strain evidence="2 3">CCBAS932</strain>
    </source>
</reference>
<organism evidence="2 3">
    <name type="scientific">Morchella conica CCBAS932</name>
    <dbReference type="NCBI Taxonomy" id="1392247"/>
    <lineage>
        <taxon>Eukaryota</taxon>
        <taxon>Fungi</taxon>
        <taxon>Dikarya</taxon>
        <taxon>Ascomycota</taxon>
        <taxon>Pezizomycotina</taxon>
        <taxon>Pezizomycetes</taxon>
        <taxon>Pezizales</taxon>
        <taxon>Morchellaceae</taxon>
        <taxon>Morchella</taxon>
    </lineage>
</organism>
<dbReference type="AlphaFoldDB" id="A0A3N4KE59"/>
<feature type="region of interest" description="Disordered" evidence="1">
    <location>
        <begin position="160"/>
        <end position="184"/>
    </location>
</feature>
<sequence>MNRISKTRDLMALCRGLSTESEEREMDSLIESLARITYGSGQRLPGIGKHETDNGTIEDGSARKATEYIGSIDNGMESQSTASKEGNLYLTKVEVMKLDTGKTAAYDMQEDWLKLDETEKGNMMAMEPRDRDMLSAGPGIRKGNRAREWSFINGDFHDENRRSKKLNTRRKMKEEPSMHFLRSSKRSEFGTIGMNYGRRTRSSGWANYYKSQ</sequence>
<evidence type="ECO:0000313" key="2">
    <source>
        <dbReference type="EMBL" id="RPB08803.1"/>
    </source>
</evidence>